<keyword evidence="1" id="KW-0472">Membrane</keyword>
<evidence type="ECO:0000256" key="1">
    <source>
        <dbReference type="SAM" id="Phobius"/>
    </source>
</evidence>
<keyword evidence="3" id="KW-1185">Reference proteome</keyword>
<dbReference type="NCBIfam" id="TIGR02532">
    <property type="entry name" value="IV_pilin_GFxxxE"/>
    <property type="match status" value="1"/>
</dbReference>
<organism evidence="2 3">
    <name type="scientific">Taurinivorans muris</name>
    <dbReference type="NCBI Taxonomy" id="2787751"/>
    <lineage>
        <taxon>Bacteria</taxon>
        <taxon>Pseudomonadati</taxon>
        <taxon>Thermodesulfobacteriota</taxon>
        <taxon>Desulfovibrionia</taxon>
        <taxon>Desulfovibrionales</taxon>
        <taxon>Desulfovibrionaceae</taxon>
        <taxon>Taurinivorans</taxon>
    </lineage>
</organism>
<keyword evidence="1" id="KW-1133">Transmembrane helix</keyword>
<gene>
    <name evidence="2" type="ORF">JBF11_09295</name>
</gene>
<evidence type="ECO:0000313" key="3">
    <source>
        <dbReference type="Proteomes" id="UP001058120"/>
    </source>
</evidence>
<dbReference type="RefSeq" id="WP_334315209.1">
    <property type="nucleotide sequence ID" value="NZ_CP065938.1"/>
</dbReference>
<dbReference type="EMBL" id="CP065938">
    <property type="protein sequence ID" value="UWX05624.1"/>
    <property type="molecule type" value="Genomic_DNA"/>
</dbReference>
<protein>
    <submittedName>
        <fullName evidence="2">Type II secretion system protein</fullName>
    </submittedName>
</protein>
<dbReference type="InterPro" id="IPR012902">
    <property type="entry name" value="N_methyl_site"/>
</dbReference>
<reference evidence="2" key="1">
    <citation type="submission" date="2020-12" db="EMBL/GenBank/DDBJ databases">
        <title>Taurinivorans muris gen. nov., sp. nov., fundamental and realized metabolic niche of a ubiquitous sulfidogenic bacterium in the murine intestine.</title>
        <authorList>
            <person name="Ye H."/>
            <person name="Hanson B.T."/>
            <person name="Loy A."/>
        </authorList>
    </citation>
    <scope>NUCLEOTIDE SEQUENCE</scope>
    <source>
        <strain evidence="2">LT0009</strain>
    </source>
</reference>
<dbReference type="Pfam" id="PF07963">
    <property type="entry name" value="N_methyl"/>
    <property type="match status" value="1"/>
</dbReference>
<keyword evidence="1" id="KW-0812">Transmembrane</keyword>
<accession>A0ABY5Y0B6</accession>
<evidence type="ECO:0000313" key="2">
    <source>
        <dbReference type="EMBL" id="UWX05624.1"/>
    </source>
</evidence>
<name>A0ABY5Y0B6_9BACT</name>
<sequence length="162" mass="18388">MMKTHGNHSSDNAFTLLELTISLVLISILMSVSINFLWPFDKNILDSVNEIIDAKTEAKSLAIFNGEQLDLVFYPQKILIANHGKTYKEFTLSHGSEITEINNKALTNGFFNLAVSKIGLSEECLIKVKNKNNYKIIYLPTIGEPLTFDNDMDFDKIHKEYL</sequence>
<dbReference type="Proteomes" id="UP001058120">
    <property type="component" value="Chromosome"/>
</dbReference>
<feature type="transmembrane region" description="Helical" evidence="1">
    <location>
        <begin position="12"/>
        <end position="38"/>
    </location>
</feature>
<proteinExistence type="predicted"/>